<dbReference type="EnsemblMetazoa" id="HelroT90190">
    <property type="protein sequence ID" value="HelroP90190"/>
    <property type="gene ID" value="HelroG90190"/>
</dbReference>
<dbReference type="Gene3D" id="3.40.50.1820">
    <property type="entry name" value="alpha/beta hydrolase"/>
    <property type="match status" value="1"/>
</dbReference>
<dbReference type="eggNOG" id="KOG1552">
    <property type="taxonomic scope" value="Eukaryota"/>
</dbReference>
<dbReference type="GeneID" id="20217068"/>
<feature type="domain" description="Serine aminopeptidase S33" evidence="1">
    <location>
        <begin position="94"/>
        <end position="200"/>
    </location>
</feature>
<dbReference type="AlphaFoldDB" id="T1G7M1"/>
<evidence type="ECO:0000313" key="3">
    <source>
        <dbReference type="EnsemblMetazoa" id="HelroP90190"/>
    </source>
</evidence>
<dbReference type="EMBL" id="AMQM01007878">
    <property type="status" value="NOT_ANNOTATED_CDS"/>
    <property type="molecule type" value="Genomic_DNA"/>
</dbReference>
<dbReference type="OrthoDB" id="446723at2759"/>
<reference evidence="3" key="3">
    <citation type="submission" date="2015-06" db="UniProtKB">
        <authorList>
            <consortium name="EnsemblMetazoa"/>
        </authorList>
    </citation>
    <scope>IDENTIFICATION</scope>
</reference>
<gene>
    <name evidence="3" type="primary">20217068</name>
    <name evidence="2" type="ORF">HELRODRAFT_90190</name>
</gene>
<dbReference type="InParanoid" id="T1G7M1"/>
<evidence type="ECO:0000259" key="1">
    <source>
        <dbReference type="Pfam" id="PF12146"/>
    </source>
</evidence>
<dbReference type="PANTHER" id="PTHR12277:SF81">
    <property type="entry name" value="PROTEIN ABHD13"/>
    <property type="match status" value="1"/>
</dbReference>
<sequence>MAKSQWATFKTLFNIFCCPPIPSRITNKLAFVPPDPTYVLLDHPDGQGKIFRPLESAEWQFGSSELENIEAFSCTTKNKESIYVLSLIRKNSYKYTIMFSHGNAVDLGQMSSFLTYLANELKCNIFCYDYSGYGASSGRPSESNLYADAEAAFECLLQRAMLKPEEVILYGQSIGTVPTIDLATKVKCAGVILHCPLMSGMRIAFPKTKDTWFFDSFPSIDKAKNIESPVLVIHGTDDEVINICHGQNIFKQCPKTVDPLWVPGAGHNDIEMYPIYIERLHKFIEQDLPYS</sequence>
<evidence type="ECO:0000313" key="2">
    <source>
        <dbReference type="EMBL" id="ESN91989.1"/>
    </source>
</evidence>
<dbReference type="RefSeq" id="XP_009029900.1">
    <property type="nucleotide sequence ID" value="XM_009031652.1"/>
</dbReference>
<dbReference type="HOGENOM" id="CLU_029375_5_4_1"/>
<dbReference type="InterPro" id="IPR029058">
    <property type="entry name" value="AB_hydrolase_fold"/>
</dbReference>
<dbReference type="STRING" id="6412.T1G7M1"/>
<dbReference type="Pfam" id="PF12146">
    <property type="entry name" value="Hydrolase_4"/>
    <property type="match status" value="1"/>
</dbReference>
<dbReference type="EMBL" id="KB097680">
    <property type="protein sequence ID" value="ESN91989.1"/>
    <property type="molecule type" value="Genomic_DNA"/>
</dbReference>
<proteinExistence type="predicted"/>
<dbReference type="GO" id="GO:0005886">
    <property type="term" value="C:plasma membrane"/>
    <property type="evidence" value="ECO:0000318"/>
    <property type="project" value="GO_Central"/>
</dbReference>
<dbReference type="PANTHER" id="PTHR12277">
    <property type="entry name" value="ALPHA/BETA HYDROLASE DOMAIN-CONTAINING PROTEIN"/>
    <property type="match status" value="1"/>
</dbReference>
<evidence type="ECO:0000313" key="4">
    <source>
        <dbReference type="Proteomes" id="UP000015101"/>
    </source>
</evidence>
<accession>T1G7M1</accession>
<name>T1G7M1_HELRO</name>
<reference evidence="2 4" key="2">
    <citation type="journal article" date="2013" name="Nature">
        <title>Insights into bilaterian evolution from three spiralian genomes.</title>
        <authorList>
            <person name="Simakov O."/>
            <person name="Marletaz F."/>
            <person name="Cho S.J."/>
            <person name="Edsinger-Gonzales E."/>
            <person name="Havlak P."/>
            <person name="Hellsten U."/>
            <person name="Kuo D.H."/>
            <person name="Larsson T."/>
            <person name="Lv J."/>
            <person name="Arendt D."/>
            <person name="Savage R."/>
            <person name="Osoegawa K."/>
            <person name="de Jong P."/>
            <person name="Grimwood J."/>
            <person name="Chapman J.A."/>
            <person name="Shapiro H."/>
            <person name="Aerts A."/>
            <person name="Otillar R.P."/>
            <person name="Terry A.Y."/>
            <person name="Boore J.L."/>
            <person name="Grigoriev I.V."/>
            <person name="Lindberg D.R."/>
            <person name="Seaver E.C."/>
            <person name="Weisblat D.A."/>
            <person name="Putnam N.H."/>
            <person name="Rokhsar D.S."/>
        </authorList>
    </citation>
    <scope>NUCLEOTIDE SEQUENCE</scope>
</reference>
<dbReference type="KEGG" id="hro:HELRODRAFT_90190"/>
<dbReference type="SUPFAM" id="SSF53474">
    <property type="entry name" value="alpha/beta-Hydrolases"/>
    <property type="match status" value="1"/>
</dbReference>
<dbReference type="GO" id="GO:0008474">
    <property type="term" value="F:palmitoyl-(protein) hydrolase activity"/>
    <property type="evidence" value="ECO:0000318"/>
    <property type="project" value="GO_Central"/>
</dbReference>
<keyword evidence="4" id="KW-1185">Reference proteome</keyword>
<organism evidence="3 4">
    <name type="scientific">Helobdella robusta</name>
    <name type="common">Californian leech</name>
    <dbReference type="NCBI Taxonomy" id="6412"/>
    <lineage>
        <taxon>Eukaryota</taxon>
        <taxon>Metazoa</taxon>
        <taxon>Spiralia</taxon>
        <taxon>Lophotrochozoa</taxon>
        <taxon>Annelida</taxon>
        <taxon>Clitellata</taxon>
        <taxon>Hirudinea</taxon>
        <taxon>Rhynchobdellida</taxon>
        <taxon>Glossiphoniidae</taxon>
        <taxon>Helobdella</taxon>
    </lineage>
</organism>
<protein>
    <recommendedName>
        <fullName evidence="1">Serine aminopeptidase S33 domain-containing protein</fullName>
    </recommendedName>
</protein>
<dbReference type="CTD" id="20217068"/>
<dbReference type="InterPro" id="IPR022742">
    <property type="entry name" value="Hydrolase_4"/>
</dbReference>
<dbReference type="Proteomes" id="UP000015101">
    <property type="component" value="Unassembled WGS sequence"/>
</dbReference>
<dbReference type="GO" id="GO:0010008">
    <property type="term" value="C:endosome membrane"/>
    <property type="evidence" value="ECO:0000318"/>
    <property type="project" value="GO_Central"/>
</dbReference>
<reference evidence="4" key="1">
    <citation type="submission" date="2012-12" db="EMBL/GenBank/DDBJ databases">
        <authorList>
            <person name="Hellsten U."/>
            <person name="Grimwood J."/>
            <person name="Chapman J.A."/>
            <person name="Shapiro H."/>
            <person name="Aerts A."/>
            <person name="Otillar R.P."/>
            <person name="Terry A.Y."/>
            <person name="Boore J.L."/>
            <person name="Simakov O."/>
            <person name="Marletaz F."/>
            <person name="Cho S.-J."/>
            <person name="Edsinger-Gonzales E."/>
            <person name="Havlak P."/>
            <person name="Kuo D.-H."/>
            <person name="Larsson T."/>
            <person name="Lv J."/>
            <person name="Arendt D."/>
            <person name="Savage R."/>
            <person name="Osoegawa K."/>
            <person name="de Jong P."/>
            <person name="Lindberg D.R."/>
            <person name="Seaver E.C."/>
            <person name="Weisblat D.A."/>
            <person name="Putnam N.H."/>
            <person name="Grigoriev I.V."/>
            <person name="Rokhsar D.S."/>
        </authorList>
    </citation>
    <scope>NUCLEOTIDE SEQUENCE</scope>
</reference>